<gene>
    <name evidence="1" type="ORF">RAK27_11770</name>
</gene>
<dbReference type="Pfam" id="PF04630">
    <property type="entry name" value="Phage_TTP_1"/>
    <property type="match status" value="1"/>
</dbReference>
<sequence>MATLGFSSIKIGIYAKEESGQDDKIIKVITIDKKEGGVIEAKIAGLAPEATKLFASNVAYYVSSSGSGDTKLDLGIADLGEVNAAAILGATIEKGVMKITDKTKAPYCAVILESEGLNGDPIFIALAKGKFSRDSEELKTGEQKGKDPVTDSLNGEFISRQDGLVYAKGRGGDNSEFEYIEFEKDMFLGYEAPTTP</sequence>
<comment type="caution">
    <text evidence="1">The sequence shown here is derived from an EMBL/GenBank/DDBJ whole genome shotgun (WGS) entry which is preliminary data.</text>
</comment>
<accession>A0AAW9K0S8</accession>
<evidence type="ECO:0000313" key="1">
    <source>
        <dbReference type="EMBL" id="MDZ5759341.1"/>
    </source>
</evidence>
<dbReference type="EMBL" id="JAVBVO010000003">
    <property type="protein sequence ID" value="MDZ5759341.1"/>
    <property type="molecule type" value="Genomic_DNA"/>
</dbReference>
<dbReference type="AlphaFoldDB" id="A0AAW9K0S8"/>
<protein>
    <submittedName>
        <fullName evidence="1">Phage tail protein</fullName>
    </submittedName>
</protein>
<dbReference type="NCBIfam" id="TIGR01603">
    <property type="entry name" value="maj_tail_phi13"/>
    <property type="match status" value="1"/>
</dbReference>
<reference evidence="1" key="1">
    <citation type="submission" date="2023-08" db="EMBL/GenBank/DDBJ databases">
        <title>Genomic characterization of piscicolin 126 produced by Carnobacterium maltaromaticum CM22 strain isolated from salmon (Salmo salar).</title>
        <authorList>
            <person name="Gonzalez-Gragera E."/>
            <person name="Garcia-Lopez J.D."/>
            <person name="Teso-Perez C."/>
            <person name="Gimenez-Hernandez I."/>
            <person name="Peralta-Sanchez J.M."/>
            <person name="Valdivia E."/>
            <person name="Montalban-Lopez M."/>
            <person name="Martin-Platero A.M."/>
            <person name="Banos A."/>
            <person name="Martinez-Bueno M."/>
        </authorList>
    </citation>
    <scope>NUCLEOTIDE SEQUENCE</scope>
    <source>
        <strain evidence="1">CM22</strain>
    </source>
</reference>
<dbReference type="InterPro" id="IPR006490">
    <property type="entry name" value="Maj_tail_phi13"/>
</dbReference>
<dbReference type="InterPro" id="IPR006724">
    <property type="entry name" value="Phage_TTP"/>
</dbReference>
<evidence type="ECO:0000313" key="2">
    <source>
        <dbReference type="Proteomes" id="UP001290462"/>
    </source>
</evidence>
<dbReference type="RefSeq" id="WP_322809184.1">
    <property type="nucleotide sequence ID" value="NZ_JAVBVO010000003.1"/>
</dbReference>
<name>A0AAW9K0S8_CARML</name>
<dbReference type="Proteomes" id="UP001290462">
    <property type="component" value="Unassembled WGS sequence"/>
</dbReference>
<organism evidence="1 2">
    <name type="scientific">Carnobacterium maltaromaticum</name>
    <name type="common">Carnobacterium piscicola</name>
    <dbReference type="NCBI Taxonomy" id="2751"/>
    <lineage>
        <taxon>Bacteria</taxon>
        <taxon>Bacillati</taxon>
        <taxon>Bacillota</taxon>
        <taxon>Bacilli</taxon>
        <taxon>Lactobacillales</taxon>
        <taxon>Carnobacteriaceae</taxon>
        <taxon>Carnobacterium</taxon>
    </lineage>
</organism>
<proteinExistence type="predicted"/>